<dbReference type="STRING" id="86666.SAMN04490247_0965"/>
<evidence type="ECO:0000256" key="1">
    <source>
        <dbReference type="SAM" id="Phobius"/>
    </source>
</evidence>
<feature type="transmembrane region" description="Helical" evidence="1">
    <location>
        <begin position="7"/>
        <end position="30"/>
    </location>
</feature>
<dbReference type="AlphaFoldDB" id="A0A1G8RDM3"/>
<dbReference type="EMBL" id="FNEV01000002">
    <property type="protein sequence ID" value="SDJ14953.1"/>
    <property type="molecule type" value="Genomic_DNA"/>
</dbReference>
<evidence type="ECO:0000313" key="3">
    <source>
        <dbReference type="Proteomes" id="UP000199225"/>
    </source>
</evidence>
<organism evidence="2 3">
    <name type="scientific">Salimicrobium halophilum</name>
    <dbReference type="NCBI Taxonomy" id="86666"/>
    <lineage>
        <taxon>Bacteria</taxon>
        <taxon>Bacillati</taxon>
        <taxon>Bacillota</taxon>
        <taxon>Bacilli</taxon>
        <taxon>Bacillales</taxon>
        <taxon>Bacillaceae</taxon>
        <taxon>Salimicrobium</taxon>
    </lineage>
</organism>
<reference evidence="3" key="1">
    <citation type="submission" date="2016-10" db="EMBL/GenBank/DDBJ databases">
        <authorList>
            <person name="Varghese N."/>
            <person name="Submissions S."/>
        </authorList>
    </citation>
    <scope>NUCLEOTIDE SEQUENCE [LARGE SCALE GENOMIC DNA]</scope>
    <source>
        <strain evidence="3">DSM 4771</strain>
    </source>
</reference>
<keyword evidence="3" id="KW-1185">Reference proteome</keyword>
<keyword evidence="1" id="KW-0812">Transmembrane</keyword>
<name>A0A1G8RDM3_9BACI</name>
<keyword evidence="1" id="KW-0472">Membrane</keyword>
<dbReference type="OrthoDB" id="2990025at2"/>
<keyword evidence="1" id="KW-1133">Transmembrane helix</keyword>
<gene>
    <name evidence="2" type="ORF">SAMN04490247_0965</name>
</gene>
<feature type="transmembrane region" description="Helical" evidence="1">
    <location>
        <begin position="42"/>
        <end position="61"/>
    </location>
</feature>
<sequence>MKNPKKLIFTVFHIITPLFYFAGYSAIQFFQGNPVMETIPDTLSIIAIYSIVMNIMWVFNVDKLDRAIERDKENREHNANV</sequence>
<protein>
    <submittedName>
        <fullName evidence="2">Uncharacterized protein</fullName>
    </submittedName>
</protein>
<dbReference type="RefSeq" id="WP_093192592.1">
    <property type="nucleotide sequence ID" value="NZ_FNEV01000002.1"/>
</dbReference>
<evidence type="ECO:0000313" key="2">
    <source>
        <dbReference type="EMBL" id="SDJ14953.1"/>
    </source>
</evidence>
<dbReference type="Proteomes" id="UP000199225">
    <property type="component" value="Unassembled WGS sequence"/>
</dbReference>
<accession>A0A1G8RDM3</accession>
<proteinExistence type="predicted"/>